<accession>A0ABU5VSF7</accession>
<dbReference type="EMBL" id="JAYGJQ010000001">
    <property type="protein sequence ID" value="MEA9355989.1"/>
    <property type="molecule type" value="Genomic_DNA"/>
</dbReference>
<name>A0ABU5VSF7_9BACT</name>
<protein>
    <submittedName>
        <fullName evidence="1">Uncharacterized protein</fullName>
    </submittedName>
</protein>
<evidence type="ECO:0000313" key="1">
    <source>
        <dbReference type="EMBL" id="MEA9355989.1"/>
    </source>
</evidence>
<keyword evidence="2" id="KW-1185">Reference proteome</keyword>
<sequence length="109" mass="12610">MAHELEVKDKFFTYNLSVEEGFIRFKTVNSNVSIERQKCSAHIVDRFGKLFDRTMKDPLAQAQRSGSLEVKFDSTSGYVHPKGQRAKFLRSMPNQIKQLKIEEGLNCRK</sequence>
<organism evidence="1 2">
    <name type="scientific">Bacteriovorax antarcticus</name>
    <dbReference type="NCBI Taxonomy" id="3088717"/>
    <lineage>
        <taxon>Bacteria</taxon>
        <taxon>Pseudomonadati</taxon>
        <taxon>Bdellovibrionota</taxon>
        <taxon>Bacteriovoracia</taxon>
        <taxon>Bacteriovoracales</taxon>
        <taxon>Bacteriovoracaceae</taxon>
        <taxon>Bacteriovorax</taxon>
    </lineage>
</organism>
<reference evidence="1 2" key="1">
    <citation type="submission" date="2023-11" db="EMBL/GenBank/DDBJ databases">
        <title>A Novel Polar Bacteriovorax (B. antarcticus) Isolated from the Biocrust in Antarctica.</title>
        <authorList>
            <person name="Mun W."/>
            <person name="Choi S.Y."/>
            <person name="Mitchell R.J."/>
        </authorList>
    </citation>
    <scope>NUCLEOTIDE SEQUENCE [LARGE SCALE GENOMIC DNA]</scope>
    <source>
        <strain evidence="1 2">PP10</strain>
    </source>
</reference>
<proteinExistence type="predicted"/>
<evidence type="ECO:0000313" key="2">
    <source>
        <dbReference type="Proteomes" id="UP001302274"/>
    </source>
</evidence>
<dbReference type="RefSeq" id="WP_323575633.1">
    <property type="nucleotide sequence ID" value="NZ_JAYGJQ010000001.1"/>
</dbReference>
<comment type="caution">
    <text evidence="1">The sequence shown here is derived from an EMBL/GenBank/DDBJ whole genome shotgun (WGS) entry which is preliminary data.</text>
</comment>
<dbReference type="Proteomes" id="UP001302274">
    <property type="component" value="Unassembled WGS sequence"/>
</dbReference>
<gene>
    <name evidence="1" type="ORF">SHI21_07250</name>
</gene>